<dbReference type="GO" id="GO:0016787">
    <property type="term" value="F:hydrolase activity"/>
    <property type="evidence" value="ECO:0007669"/>
    <property type="project" value="UniProtKB-KW"/>
</dbReference>
<dbReference type="AlphaFoldDB" id="A0AB39BC83"/>
<evidence type="ECO:0000256" key="1">
    <source>
        <dbReference type="SAM" id="MobiDB-lite"/>
    </source>
</evidence>
<dbReference type="InterPro" id="IPR029058">
    <property type="entry name" value="AB_hydrolase_fold"/>
</dbReference>
<dbReference type="EMBL" id="CP162511">
    <property type="protein sequence ID" value="XDI03888.1"/>
    <property type="molecule type" value="Genomic_DNA"/>
</dbReference>
<sequence>MTLPSGQTVGVSAAGDPLAERIVLFCLPTPGAGLFDPDPLVTSRWGVHLVTLDRPGYGSTPPLAEQGSGSGSGSGSGGRSDRTGIHDRADDLAEYLVHARVVARDSGAGDLGPVGVVGWGTGGMVALSLAARHPQLVDRVVTFQTAAPNGFVFDPSLQAVPPFGTEALGIPSDDPLLARPGLSNRLDRMLEEASLQGAAGVEADRRALVDASWSRELRSIRAEVRLAYADDMSTVDRYDGNWYRRRIRTSRVVRVSGGGALALATQWARVLAHVAPEHGGLPEHTRVGGPAERR</sequence>
<organism evidence="3">
    <name type="scientific">Herbiconiux sp. A18JL235</name>
    <dbReference type="NCBI Taxonomy" id="3152363"/>
    <lineage>
        <taxon>Bacteria</taxon>
        <taxon>Bacillati</taxon>
        <taxon>Actinomycetota</taxon>
        <taxon>Actinomycetes</taxon>
        <taxon>Micrococcales</taxon>
        <taxon>Microbacteriaceae</taxon>
        <taxon>Herbiconiux</taxon>
    </lineage>
</organism>
<keyword evidence="3" id="KW-0378">Hydrolase</keyword>
<dbReference type="InterPro" id="IPR000073">
    <property type="entry name" value="AB_hydrolase_1"/>
</dbReference>
<accession>A0AB39BC83</accession>
<feature type="region of interest" description="Disordered" evidence="1">
    <location>
        <begin position="57"/>
        <end position="85"/>
    </location>
</feature>
<gene>
    <name evidence="3" type="ORF">ABFY20_11055</name>
</gene>
<protein>
    <submittedName>
        <fullName evidence="3">Alpha/beta fold hydrolase</fullName>
    </submittedName>
</protein>
<dbReference type="Pfam" id="PF00561">
    <property type="entry name" value="Abhydrolase_1"/>
    <property type="match status" value="1"/>
</dbReference>
<dbReference type="Gene3D" id="3.40.50.1820">
    <property type="entry name" value="alpha/beta hydrolase"/>
    <property type="match status" value="1"/>
</dbReference>
<dbReference type="RefSeq" id="WP_368496307.1">
    <property type="nucleotide sequence ID" value="NZ_CP162511.1"/>
</dbReference>
<feature type="domain" description="AB hydrolase-1" evidence="2">
    <location>
        <begin position="46"/>
        <end position="145"/>
    </location>
</feature>
<dbReference type="SUPFAM" id="SSF53474">
    <property type="entry name" value="alpha/beta-Hydrolases"/>
    <property type="match status" value="1"/>
</dbReference>
<reference evidence="3" key="1">
    <citation type="submission" date="2024-05" db="EMBL/GenBank/DDBJ databases">
        <title>Herbiconiux sp. A18JL235.</title>
        <authorList>
            <person name="Zhang G."/>
        </authorList>
    </citation>
    <scope>NUCLEOTIDE SEQUENCE</scope>
    <source>
        <strain evidence="3">A18JL235</strain>
    </source>
</reference>
<name>A0AB39BC83_9MICO</name>
<evidence type="ECO:0000259" key="2">
    <source>
        <dbReference type="Pfam" id="PF00561"/>
    </source>
</evidence>
<evidence type="ECO:0000313" key="3">
    <source>
        <dbReference type="EMBL" id="XDI03888.1"/>
    </source>
</evidence>
<feature type="compositionally biased region" description="Gly residues" evidence="1">
    <location>
        <begin position="68"/>
        <end position="78"/>
    </location>
</feature>
<proteinExistence type="predicted"/>